<dbReference type="Proteomes" id="UP000078503">
    <property type="component" value="Unassembled WGS sequence"/>
</dbReference>
<keyword evidence="2" id="KW-1185">Reference proteome</keyword>
<organism evidence="1 2">
    <name type="scientific">Photobacterium jeanii</name>
    <dbReference type="NCBI Taxonomy" id="858640"/>
    <lineage>
        <taxon>Bacteria</taxon>
        <taxon>Pseudomonadati</taxon>
        <taxon>Pseudomonadota</taxon>
        <taxon>Gammaproteobacteria</taxon>
        <taxon>Vibrionales</taxon>
        <taxon>Vibrionaceae</taxon>
        <taxon>Photobacterium</taxon>
    </lineage>
</organism>
<evidence type="ECO:0000313" key="1">
    <source>
        <dbReference type="EMBL" id="OAN10838.1"/>
    </source>
</evidence>
<dbReference type="EMBL" id="LVHF01000033">
    <property type="protein sequence ID" value="OAN10838.1"/>
    <property type="molecule type" value="Genomic_DNA"/>
</dbReference>
<dbReference type="RefSeq" id="WP_068334450.1">
    <property type="nucleotide sequence ID" value="NZ_LVHF01000033.1"/>
</dbReference>
<gene>
    <name evidence="1" type="ORF">A3K86_17750</name>
</gene>
<proteinExistence type="predicted"/>
<dbReference type="AlphaFoldDB" id="A0A178K0H6"/>
<dbReference type="InterPro" id="IPR009057">
    <property type="entry name" value="Homeodomain-like_sf"/>
</dbReference>
<protein>
    <recommendedName>
        <fullName evidence="3">HTH tetR-type domain-containing protein</fullName>
    </recommendedName>
</protein>
<reference evidence="1 2" key="1">
    <citation type="submission" date="2016-03" db="EMBL/GenBank/DDBJ databases">
        <title>Photobacterium proteolyticum sp. nov. a protease producing bacterium isolated from ocean sediments of Laizhou Bay.</title>
        <authorList>
            <person name="Li Y."/>
        </authorList>
    </citation>
    <scope>NUCLEOTIDE SEQUENCE [LARGE SCALE GENOMIC DNA]</scope>
    <source>
        <strain evidence="1 2">R-40508</strain>
    </source>
</reference>
<comment type="caution">
    <text evidence="1">The sequence shown here is derived from an EMBL/GenBank/DDBJ whole genome shotgun (WGS) entry which is preliminary data.</text>
</comment>
<name>A0A178K0H6_9GAMM</name>
<evidence type="ECO:0000313" key="2">
    <source>
        <dbReference type="Proteomes" id="UP000078503"/>
    </source>
</evidence>
<dbReference type="Pfam" id="PF18285">
    <property type="entry name" value="LuxT_C"/>
    <property type="match status" value="1"/>
</dbReference>
<dbReference type="OrthoDB" id="5816932at2"/>
<accession>A0A178K0H6</accession>
<evidence type="ECO:0008006" key="3">
    <source>
        <dbReference type="Google" id="ProtNLM"/>
    </source>
</evidence>
<dbReference type="Gene3D" id="1.10.357.10">
    <property type="entry name" value="Tetracycline Repressor, domain 2"/>
    <property type="match status" value="1"/>
</dbReference>
<sequence length="179" mass="20413">MARVTRSEAERTKQKILQAVTHCLLDPSIGFDKMTYTRLQEMTGLSRGGILNHFNKKADFLIALDHDFHLCLLSPLDFSSRDAFIHSFELALQQREFRTILILMIRHIAQGAPNIIAERTWLLMATKIKTELGETVLEEDLPRLLGKVCTLLLNEQQHFPSIAMTSQLLTSRLVPSEVE</sequence>
<dbReference type="SUPFAM" id="SSF46689">
    <property type="entry name" value="Homeodomain-like"/>
    <property type="match status" value="1"/>
</dbReference>